<dbReference type="Proteomes" id="UP000789396">
    <property type="component" value="Unassembled WGS sequence"/>
</dbReference>
<dbReference type="AlphaFoldDB" id="A0A9N9JMK3"/>
<organism evidence="2 3">
    <name type="scientific">Racocetra fulgida</name>
    <dbReference type="NCBI Taxonomy" id="60492"/>
    <lineage>
        <taxon>Eukaryota</taxon>
        <taxon>Fungi</taxon>
        <taxon>Fungi incertae sedis</taxon>
        <taxon>Mucoromycota</taxon>
        <taxon>Glomeromycotina</taxon>
        <taxon>Glomeromycetes</taxon>
        <taxon>Diversisporales</taxon>
        <taxon>Gigasporaceae</taxon>
        <taxon>Racocetra</taxon>
    </lineage>
</organism>
<evidence type="ECO:0000313" key="3">
    <source>
        <dbReference type="Proteomes" id="UP000789396"/>
    </source>
</evidence>
<proteinExistence type="predicted"/>
<evidence type="ECO:0000313" key="2">
    <source>
        <dbReference type="EMBL" id="CAG8786265.1"/>
    </source>
</evidence>
<dbReference type="EMBL" id="CAJVPZ010056907">
    <property type="protein sequence ID" value="CAG8786265.1"/>
    <property type="molecule type" value="Genomic_DNA"/>
</dbReference>
<name>A0A9N9JMK3_9GLOM</name>
<reference evidence="2" key="1">
    <citation type="submission" date="2021-06" db="EMBL/GenBank/DDBJ databases">
        <authorList>
            <person name="Kallberg Y."/>
            <person name="Tangrot J."/>
            <person name="Rosling A."/>
        </authorList>
    </citation>
    <scope>NUCLEOTIDE SEQUENCE</scope>
    <source>
        <strain evidence="2">IN212</strain>
    </source>
</reference>
<gene>
    <name evidence="2" type="ORF">RFULGI_LOCUS16288</name>
</gene>
<sequence length="194" mass="23199">MSDNDIESESSINKEHSLINSDTWIDDYKKRIRSPADHYEIKPTVPDSLDPEKWADYRENLSNFLEYMNLEPIYSELVLIDKLLIDFPEESDQKIIEEYKKTVKDKNRPNTKHSRKIDTDQKKKTDTFYQRKGKRSRNVKFAKNLLTATRKLGNKELRKNFFNRAKFTMSILTDKDITPIIDEFYELFKDFQKT</sequence>
<comment type="caution">
    <text evidence="2">The sequence shown here is derived from an EMBL/GenBank/DDBJ whole genome shotgun (WGS) entry which is preliminary data.</text>
</comment>
<feature type="region of interest" description="Disordered" evidence="1">
    <location>
        <begin position="106"/>
        <end position="126"/>
    </location>
</feature>
<feature type="compositionally biased region" description="Basic and acidic residues" evidence="1">
    <location>
        <begin position="116"/>
        <end position="126"/>
    </location>
</feature>
<keyword evidence="3" id="KW-1185">Reference proteome</keyword>
<evidence type="ECO:0000256" key="1">
    <source>
        <dbReference type="SAM" id="MobiDB-lite"/>
    </source>
</evidence>
<protein>
    <submittedName>
        <fullName evidence="2">12203_t:CDS:1</fullName>
    </submittedName>
</protein>
<accession>A0A9N9JMK3</accession>
<dbReference type="OrthoDB" id="2347072at2759"/>